<proteinExistence type="predicted"/>
<dbReference type="eggNOG" id="COG1171">
    <property type="taxonomic scope" value="Bacteria"/>
</dbReference>
<dbReference type="Pfam" id="PF00291">
    <property type="entry name" value="PALP"/>
    <property type="match status" value="1"/>
</dbReference>
<dbReference type="NCBIfam" id="NF006058">
    <property type="entry name" value="PRK08206.1"/>
    <property type="match status" value="1"/>
</dbReference>
<dbReference type="EMBL" id="CP002987">
    <property type="protein sequence ID" value="AFA48013.1"/>
    <property type="molecule type" value="Genomic_DNA"/>
</dbReference>
<dbReference type="GO" id="GO:0008838">
    <property type="term" value="F:diaminopropionate ammonia-lyase activity"/>
    <property type="evidence" value="ECO:0007669"/>
    <property type="project" value="UniProtKB-EC"/>
</dbReference>
<dbReference type="Proteomes" id="UP000007177">
    <property type="component" value="Chromosome"/>
</dbReference>
<organism evidence="4 5">
    <name type="scientific">Acetobacterium woodii (strain ATCC 29683 / DSM 1030 / JCM 2381 / KCTC 1655 / WB1)</name>
    <dbReference type="NCBI Taxonomy" id="931626"/>
    <lineage>
        <taxon>Bacteria</taxon>
        <taxon>Bacillati</taxon>
        <taxon>Bacillota</taxon>
        <taxon>Clostridia</taxon>
        <taxon>Eubacteriales</taxon>
        <taxon>Eubacteriaceae</taxon>
        <taxon>Acetobacterium</taxon>
    </lineage>
</organism>
<dbReference type="PANTHER" id="PTHR42937:SF1">
    <property type="entry name" value="DIAMINOPROPIONATE AMMONIA-LYASE"/>
    <property type="match status" value="1"/>
</dbReference>
<dbReference type="NCBIfam" id="TIGR01747">
    <property type="entry name" value="diampropi_NH3ly"/>
    <property type="match status" value="1"/>
</dbReference>
<dbReference type="InterPro" id="IPR019871">
    <property type="entry name" value="DiNH2propionate_NH3-lyase_sub"/>
</dbReference>
<dbReference type="InterPro" id="IPR036052">
    <property type="entry name" value="TrpB-like_PALP_sf"/>
</dbReference>
<dbReference type="InterPro" id="IPR001926">
    <property type="entry name" value="TrpB-like_PALP"/>
</dbReference>
<keyword evidence="5" id="KW-1185">Reference proteome</keyword>
<feature type="domain" description="Tryptophan synthase beta chain-like PALP" evidence="3">
    <location>
        <begin position="42"/>
        <end position="348"/>
    </location>
</feature>
<dbReference type="SUPFAM" id="SSF53686">
    <property type="entry name" value="Tryptophan synthase beta subunit-like PLP-dependent enzymes"/>
    <property type="match status" value="1"/>
</dbReference>
<dbReference type="AlphaFoldDB" id="H6LDX0"/>
<keyword evidence="4" id="KW-0456">Lyase</keyword>
<evidence type="ECO:0000313" key="5">
    <source>
        <dbReference type="Proteomes" id="UP000007177"/>
    </source>
</evidence>
<dbReference type="KEGG" id="awo:Awo_c12290"/>
<dbReference type="HOGENOM" id="CLU_021802_8_0_9"/>
<dbReference type="GO" id="GO:1901605">
    <property type="term" value="P:alpha-amino acid metabolic process"/>
    <property type="evidence" value="ECO:0007669"/>
    <property type="project" value="UniProtKB-ARBA"/>
</dbReference>
<dbReference type="GO" id="GO:0030170">
    <property type="term" value="F:pyridoxal phosphate binding"/>
    <property type="evidence" value="ECO:0007669"/>
    <property type="project" value="InterPro"/>
</dbReference>
<evidence type="ECO:0000259" key="3">
    <source>
        <dbReference type="Pfam" id="PF00291"/>
    </source>
</evidence>
<comment type="cofactor">
    <cofactor evidence="1">
        <name>pyridoxal 5'-phosphate</name>
        <dbReference type="ChEBI" id="CHEBI:597326"/>
    </cofactor>
</comment>
<protein>
    <submittedName>
        <fullName evidence="4">Diaminopropionate ammonia-lyase DpaL</fullName>
        <ecNumber evidence="4">4.3.1.15</ecNumber>
    </submittedName>
</protein>
<dbReference type="CDD" id="cd00640">
    <property type="entry name" value="Trp-synth-beta_II"/>
    <property type="match status" value="1"/>
</dbReference>
<dbReference type="PANTHER" id="PTHR42937">
    <property type="match status" value="1"/>
</dbReference>
<keyword evidence="2" id="KW-0663">Pyridoxal phosphate</keyword>
<reference evidence="4 5" key="2">
    <citation type="journal article" date="2012" name="PLoS ONE">
        <title>An ancient pathway combining carbon dioxide fixation with the generation and utilization of a sodium ion gradient for ATP synthesis.</title>
        <authorList>
            <person name="Poehlein A."/>
            <person name="Schmidt S."/>
            <person name="Kaster A.K."/>
            <person name="Goenrich M."/>
            <person name="Vollmers J."/>
            <person name="Thurmer A."/>
            <person name="Bertsch J."/>
            <person name="Schuchmann K."/>
            <person name="Voigt B."/>
            <person name="Hecker M."/>
            <person name="Daniel R."/>
            <person name="Thauer R.K."/>
            <person name="Gottschalk G."/>
            <person name="Muller V."/>
        </authorList>
    </citation>
    <scope>NUCLEOTIDE SEQUENCE [LARGE SCALE GENOMIC DNA]</scope>
    <source>
        <strain evidence="5">ATCC 29683 / DSM 1030 / JCM 2381 / KCTC 1655 / WB1</strain>
    </source>
</reference>
<evidence type="ECO:0000256" key="2">
    <source>
        <dbReference type="ARBA" id="ARBA00022898"/>
    </source>
</evidence>
<reference evidence="5" key="1">
    <citation type="submission" date="2011-07" db="EMBL/GenBank/DDBJ databases">
        <title>Complete genome sequence of Acetobacterium woodii.</title>
        <authorList>
            <person name="Poehlein A."/>
            <person name="Schmidt S."/>
            <person name="Kaster A.-K."/>
            <person name="Goenrich M."/>
            <person name="Vollmers J."/>
            <person name="Thuermer A."/>
            <person name="Gottschalk G."/>
            <person name="Thauer R.K."/>
            <person name="Daniel R."/>
            <person name="Mueller V."/>
        </authorList>
    </citation>
    <scope>NUCLEOTIDE SEQUENCE [LARGE SCALE GENOMIC DNA]</scope>
    <source>
        <strain evidence="5">ATCC 29683 / DSM 1030 / JCM 2381 / KCTC 1655 / WB1</strain>
    </source>
</reference>
<dbReference type="STRING" id="931626.Awo_c12290"/>
<sequence>MKMKDGFYITDIPKVKDGANVKAFLSVEKGRSVIDYHRSFPAYQETPLAELKELAQKLGLAGFFVKDESYRFGLNAFKVLGGSYSIGRWLAQKLEMKETELTYKKLTDPQTKKQLGDLTFVTATDGNHGRGVAWTARELGQQSVIYMPKGSATERLENIRAEGAEASITDMNYDEAVRLANKMGEDKGWIMVQDTAWEGYQEIPRWIMQGYATMAFEAIEQLGQVVPTHVFLQAGVGSLAGAVSGLLANFYGESKPIITIVEPNKADCIYQTAAAKDGKLHFVTGDMDTIMAGLACGEPNQIGWDVISECDEFAVSCPDWVAAKGMRVLGNAVGNDPKVISGESGAVTAGFVAAVMSRPDLKWLKDELKLDENARVLCFSTEGDTDQEHYRKIVWDGLYPSDREATGNYDK</sequence>
<accession>H6LDX0</accession>
<dbReference type="NCBIfam" id="TIGR03528">
    <property type="entry name" value="2_3_DAP_am_ly"/>
    <property type="match status" value="1"/>
</dbReference>
<name>H6LDX0_ACEWD</name>
<gene>
    <name evidence="4" type="primary">dpaL</name>
    <name evidence="4" type="ordered locus">Awo_c12290</name>
</gene>
<dbReference type="EC" id="4.3.1.15" evidence="4"/>
<dbReference type="Gene3D" id="3.40.50.1100">
    <property type="match status" value="2"/>
</dbReference>
<dbReference type="InterPro" id="IPR010081">
    <property type="entry name" value="DiNH2opropionate_NH3_lyase"/>
</dbReference>
<evidence type="ECO:0000313" key="4">
    <source>
        <dbReference type="EMBL" id="AFA48013.1"/>
    </source>
</evidence>
<evidence type="ECO:0000256" key="1">
    <source>
        <dbReference type="ARBA" id="ARBA00001933"/>
    </source>
</evidence>